<evidence type="ECO:0000256" key="3">
    <source>
        <dbReference type="HAMAP-Rule" id="MF_01241"/>
    </source>
</evidence>
<reference evidence="5 6" key="1">
    <citation type="submission" date="2020-08" db="EMBL/GenBank/DDBJ databases">
        <title>Sequencing the genomes of 1000 actinobacteria strains.</title>
        <authorList>
            <person name="Klenk H.-P."/>
        </authorList>
    </citation>
    <scope>NUCLEOTIDE SEQUENCE [LARGE SCALE GENOMIC DNA]</scope>
    <source>
        <strain evidence="5 6">DSM 45258</strain>
    </source>
</reference>
<keyword evidence="1 3" id="KW-0378">Hydrolase</keyword>
<dbReference type="EMBL" id="JACHWS010000001">
    <property type="protein sequence ID" value="MBB3035993.1"/>
    <property type="molecule type" value="Genomic_DNA"/>
</dbReference>
<name>A0A839RIR8_9ACTN</name>
<comment type="caution">
    <text evidence="5">The sequence shown here is derived from an EMBL/GenBank/DDBJ whole genome shotgun (WGS) entry which is preliminary data.</text>
</comment>
<dbReference type="GO" id="GO:0004342">
    <property type="term" value="F:glucosamine-6-phosphate deaminase activity"/>
    <property type="evidence" value="ECO:0007669"/>
    <property type="project" value="UniProtKB-UniRule"/>
</dbReference>
<dbReference type="Gene3D" id="3.40.50.1360">
    <property type="match status" value="1"/>
</dbReference>
<dbReference type="GO" id="GO:0005737">
    <property type="term" value="C:cytoplasm"/>
    <property type="evidence" value="ECO:0007669"/>
    <property type="project" value="TreeGrafter"/>
</dbReference>
<dbReference type="GO" id="GO:0042802">
    <property type="term" value="F:identical protein binding"/>
    <property type="evidence" value="ECO:0007669"/>
    <property type="project" value="TreeGrafter"/>
</dbReference>
<dbReference type="Pfam" id="PF01182">
    <property type="entry name" value="Glucosamine_iso"/>
    <property type="match status" value="1"/>
</dbReference>
<dbReference type="RefSeq" id="WP_064439664.1">
    <property type="nucleotide sequence ID" value="NZ_BDDI01000005.1"/>
</dbReference>
<comment type="caution">
    <text evidence="3">Lacks conserved residue(s) required for the propagation of feature annotation.</text>
</comment>
<comment type="catalytic activity">
    <reaction evidence="3">
        <text>alpha-D-glucosamine 6-phosphate + H2O = beta-D-fructose 6-phosphate + NH4(+)</text>
        <dbReference type="Rhea" id="RHEA:12172"/>
        <dbReference type="ChEBI" id="CHEBI:15377"/>
        <dbReference type="ChEBI" id="CHEBI:28938"/>
        <dbReference type="ChEBI" id="CHEBI:57634"/>
        <dbReference type="ChEBI" id="CHEBI:75989"/>
        <dbReference type="EC" id="3.5.99.6"/>
    </reaction>
</comment>
<evidence type="ECO:0000256" key="2">
    <source>
        <dbReference type="ARBA" id="ARBA00023277"/>
    </source>
</evidence>
<dbReference type="NCBIfam" id="TIGR00502">
    <property type="entry name" value="nagB"/>
    <property type="match status" value="1"/>
</dbReference>
<dbReference type="UniPathway" id="UPA00629">
    <property type="reaction ID" value="UER00684"/>
</dbReference>
<organism evidence="5 6">
    <name type="scientific">Hoyosella altamirensis</name>
    <dbReference type="NCBI Taxonomy" id="616997"/>
    <lineage>
        <taxon>Bacteria</taxon>
        <taxon>Bacillati</taxon>
        <taxon>Actinomycetota</taxon>
        <taxon>Actinomycetes</taxon>
        <taxon>Mycobacteriales</taxon>
        <taxon>Hoyosellaceae</taxon>
        <taxon>Hoyosella</taxon>
    </lineage>
</organism>
<feature type="active site" description="Proton acceptor; for enolization step" evidence="3">
    <location>
        <position position="66"/>
    </location>
</feature>
<dbReference type="GO" id="GO:0005975">
    <property type="term" value="P:carbohydrate metabolic process"/>
    <property type="evidence" value="ECO:0007669"/>
    <property type="project" value="InterPro"/>
</dbReference>
<gene>
    <name evidence="3" type="primary">nagB</name>
    <name evidence="5" type="ORF">FHU29_000427</name>
</gene>
<dbReference type="AlphaFoldDB" id="A0A839RIR8"/>
<dbReference type="CDD" id="cd01399">
    <property type="entry name" value="GlcN6P_deaminase"/>
    <property type="match status" value="1"/>
</dbReference>
<evidence type="ECO:0000313" key="5">
    <source>
        <dbReference type="EMBL" id="MBB3035993.1"/>
    </source>
</evidence>
<evidence type="ECO:0000259" key="4">
    <source>
        <dbReference type="Pfam" id="PF01182"/>
    </source>
</evidence>
<feature type="domain" description="Glucosamine/galactosamine-6-phosphate isomerase" evidence="4">
    <location>
        <begin position="8"/>
        <end position="228"/>
    </location>
</feature>
<dbReference type="InterPro" id="IPR018321">
    <property type="entry name" value="Glucosamine6P_isomerase_CS"/>
</dbReference>
<dbReference type="InterPro" id="IPR006148">
    <property type="entry name" value="Glc/Gal-6P_isomerase"/>
</dbReference>
<proteinExistence type="inferred from homology"/>
<evidence type="ECO:0000313" key="6">
    <source>
        <dbReference type="Proteomes" id="UP000567922"/>
    </source>
</evidence>
<dbReference type="PANTHER" id="PTHR11280:SF5">
    <property type="entry name" value="GLUCOSAMINE-6-PHOSPHATE ISOMERASE"/>
    <property type="match status" value="1"/>
</dbReference>
<dbReference type="EC" id="3.5.99.6" evidence="3"/>
<feature type="active site" description="Proton acceptor; for ring-opening step" evidence="3">
    <location>
        <position position="137"/>
    </location>
</feature>
<comment type="pathway">
    <text evidence="3">Amino-sugar metabolism; N-acetylneuraminate degradation; D-fructose 6-phosphate from N-acetylneuraminate: step 5/5.</text>
</comment>
<protein>
    <recommendedName>
        <fullName evidence="3">Glucosamine-6-phosphate deaminase</fullName>
        <ecNumber evidence="3">3.5.99.6</ecNumber>
    </recommendedName>
    <alternativeName>
        <fullName evidence="3">GlcN6P deaminase</fullName>
        <shortName evidence="3">GNPDA</shortName>
    </alternativeName>
    <alternativeName>
        <fullName evidence="3">Glucosamine-6-phosphate isomerase</fullName>
    </alternativeName>
</protein>
<dbReference type="GO" id="GO:0006046">
    <property type="term" value="P:N-acetylglucosamine catabolic process"/>
    <property type="evidence" value="ECO:0007669"/>
    <property type="project" value="UniProtKB-UniRule"/>
</dbReference>
<accession>A0A839RIR8</accession>
<dbReference type="PANTHER" id="PTHR11280">
    <property type="entry name" value="GLUCOSAMINE-6-PHOSPHATE ISOMERASE"/>
    <property type="match status" value="1"/>
</dbReference>
<feature type="active site" description="For ring-opening step" evidence="3">
    <location>
        <position position="135"/>
    </location>
</feature>
<dbReference type="OrthoDB" id="9791139at2"/>
<feature type="active site" description="For ring-opening step" evidence="3">
    <location>
        <position position="142"/>
    </location>
</feature>
<dbReference type="SUPFAM" id="SSF100950">
    <property type="entry name" value="NagB/RpiA/CoA transferase-like"/>
    <property type="match status" value="1"/>
</dbReference>
<dbReference type="GO" id="GO:0019262">
    <property type="term" value="P:N-acetylneuraminate catabolic process"/>
    <property type="evidence" value="ECO:0007669"/>
    <property type="project" value="UniProtKB-UniRule"/>
</dbReference>
<evidence type="ECO:0000256" key="1">
    <source>
        <dbReference type="ARBA" id="ARBA00022801"/>
    </source>
</evidence>
<dbReference type="InterPro" id="IPR004547">
    <property type="entry name" value="Glucosamine6P_isomerase"/>
</dbReference>
<keyword evidence="2 3" id="KW-0119">Carbohydrate metabolism</keyword>
<keyword evidence="6" id="KW-1185">Reference proteome</keyword>
<dbReference type="Proteomes" id="UP000567922">
    <property type="component" value="Unassembled WGS sequence"/>
</dbReference>
<sequence>MEIRIEAHVAHVAVSAADVLESYIRSGPVTLGLATGSTPVPTYRELIRRHREEGLSFARSRAFLLDEYVGLARSHPESYYSVIRSEFVSHVDLADTAVQSPAGQATDPEQEAARYEAAIRSAGGVDIQVLGIGSNGHIGFNEPGEHLDSRTHVGLLAEQTRTDNARFFESIDDVPRRCITQGLGTIREARHLLLIATGAAKAEALAAALHGPITSDCPASVLQLHENVTVIADKAAASRLQRADCGAA</sequence>
<dbReference type="GO" id="GO:0006043">
    <property type="term" value="P:glucosamine catabolic process"/>
    <property type="evidence" value="ECO:0007669"/>
    <property type="project" value="TreeGrafter"/>
</dbReference>
<dbReference type="InterPro" id="IPR037171">
    <property type="entry name" value="NagB/RpiA_transferase-like"/>
</dbReference>
<dbReference type="HAMAP" id="MF_01241">
    <property type="entry name" value="GlcN6P_deamin"/>
    <property type="match status" value="1"/>
</dbReference>
<comment type="similarity">
    <text evidence="3">Belongs to the glucosamine/galactosamine-6-phosphate isomerase family. NagB subfamily.</text>
</comment>
<dbReference type="PROSITE" id="PS01161">
    <property type="entry name" value="GLC_GALNAC_ISOMERASE"/>
    <property type="match status" value="1"/>
</dbReference>
<comment type="function">
    <text evidence="3">Catalyzes the reversible isomerization-deamination of glucosamine 6-phosphate (GlcN6P) to form fructose 6-phosphate (Fru6P) and ammonium ion.</text>
</comment>